<evidence type="ECO:0000313" key="4">
    <source>
        <dbReference type="Proteomes" id="UP001185922"/>
    </source>
</evidence>
<keyword evidence="3" id="KW-1185">Reference proteome</keyword>
<evidence type="ECO:0000313" key="3">
    <source>
        <dbReference type="Proteomes" id="UP001185779"/>
    </source>
</evidence>
<evidence type="ECO:0000313" key="1">
    <source>
        <dbReference type="EMBL" id="MDV6309788.1"/>
    </source>
</evidence>
<dbReference type="EMBL" id="JAWLKH010000021">
    <property type="protein sequence ID" value="MDV6313633.1"/>
    <property type="molecule type" value="Genomic_DNA"/>
</dbReference>
<dbReference type="Proteomes" id="UP001185779">
    <property type="component" value="Unassembled WGS sequence"/>
</dbReference>
<sequence length="97" mass="10912">MGRKIRDRDGVPIGVVDDVEIEIRDDGPPHVSALLSGRALLYRMLGGGPHVDELDRSPIDRVRDIDVTVDLEESQEDLELAWPERWCRDHIISDSVG</sequence>
<gene>
    <name evidence="1" type="ORF">R3P94_21205</name>
    <name evidence="2" type="ORF">R3Q15_17360</name>
</gene>
<name>A0AAE4R8N6_9ACTN</name>
<protein>
    <recommendedName>
        <fullName evidence="5">PRC-barrel domain-containing protein</fullName>
    </recommendedName>
</protein>
<dbReference type="GeneID" id="77170028"/>
<comment type="caution">
    <text evidence="2">The sequence shown here is derived from an EMBL/GenBank/DDBJ whole genome shotgun (WGS) entry which is preliminary data.</text>
</comment>
<reference evidence="2 3" key="1">
    <citation type="submission" date="2023-10" db="EMBL/GenBank/DDBJ databases">
        <title>Development of a sustainable strategy for remediation of hydrocarbon-contaminated territories based on the waste exchange concept.</title>
        <authorList>
            <person name="Krivoruchko A."/>
        </authorList>
    </citation>
    <scope>NUCLEOTIDE SEQUENCE</scope>
    <source>
        <strain evidence="1 3">IEGM 1266</strain>
        <strain evidence="2">IEGM 1279</strain>
    </source>
</reference>
<dbReference type="AlphaFoldDB" id="A0AAE4R8N6"/>
<accession>A0AAE4R8N6</accession>
<dbReference type="RefSeq" id="WP_232513029.1">
    <property type="nucleotide sequence ID" value="NZ_CP091855.1"/>
</dbReference>
<evidence type="ECO:0008006" key="5">
    <source>
        <dbReference type="Google" id="ProtNLM"/>
    </source>
</evidence>
<dbReference type="EMBL" id="JAWLKI010000035">
    <property type="protein sequence ID" value="MDV6309788.1"/>
    <property type="molecule type" value="Genomic_DNA"/>
</dbReference>
<dbReference type="Proteomes" id="UP001185922">
    <property type="component" value="Unassembled WGS sequence"/>
</dbReference>
<organism evidence="2 4">
    <name type="scientific">Gordonia amicalis</name>
    <dbReference type="NCBI Taxonomy" id="89053"/>
    <lineage>
        <taxon>Bacteria</taxon>
        <taxon>Bacillati</taxon>
        <taxon>Actinomycetota</taxon>
        <taxon>Actinomycetes</taxon>
        <taxon>Mycobacteriales</taxon>
        <taxon>Gordoniaceae</taxon>
        <taxon>Gordonia</taxon>
    </lineage>
</organism>
<proteinExistence type="predicted"/>
<evidence type="ECO:0000313" key="2">
    <source>
        <dbReference type="EMBL" id="MDV6313633.1"/>
    </source>
</evidence>